<name>A0ABU2N6S0_9PSEU</name>
<dbReference type="EMBL" id="JAVREJ010000004">
    <property type="protein sequence ID" value="MDT0349631.1"/>
    <property type="molecule type" value="Genomic_DNA"/>
</dbReference>
<gene>
    <name evidence="2" type="ORF">RM445_08860</name>
</gene>
<protein>
    <submittedName>
        <fullName evidence="2">Uncharacterized protein</fullName>
    </submittedName>
</protein>
<sequence>MTEKQTRRRRAVLVPLLAVGVAAWAVRSRLTERRTLHDSWQALPPRPVPAAEPVLAAAPVAVDEPAEPDAQLELMVSEPVVEPVSEPEPVLARARAVPAASAVASVTAPALPDTPFGPGSVRASADGSSPDADHVVKGKSATRVFYAPGSPYYARTRADVWFRTADDARAAGFTPRAPRRS</sequence>
<accession>A0ABU2N6S0</accession>
<comment type="caution">
    <text evidence="2">The sequence shown here is derived from an EMBL/GenBank/DDBJ whole genome shotgun (WGS) entry which is preliminary data.</text>
</comment>
<reference evidence="3" key="1">
    <citation type="submission" date="2023-07" db="EMBL/GenBank/DDBJ databases">
        <title>30 novel species of actinomycetes from the DSMZ collection.</title>
        <authorList>
            <person name="Nouioui I."/>
        </authorList>
    </citation>
    <scope>NUCLEOTIDE SEQUENCE [LARGE SCALE GENOMIC DNA]</scope>
    <source>
        <strain evidence="3">DSM 45834</strain>
    </source>
</reference>
<keyword evidence="3" id="KW-1185">Reference proteome</keyword>
<organism evidence="2 3">
    <name type="scientific">Pseudonocardia charpentierae</name>
    <dbReference type="NCBI Taxonomy" id="3075545"/>
    <lineage>
        <taxon>Bacteria</taxon>
        <taxon>Bacillati</taxon>
        <taxon>Actinomycetota</taxon>
        <taxon>Actinomycetes</taxon>
        <taxon>Pseudonocardiales</taxon>
        <taxon>Pseudonocardiaceae</taxon>
        <taxon>Pseudonocardia</taxon>
    </lineage>
</organism>
<proteinExistence type="predicted"/>
<dbReference type="Proteomes" id="UP001183202">
    <property type="component" value="Unassembled WGS sequence"/>
</dbReference>
<dbReference type="RefSeq" id="WP_311555648.1">
    <property type="nucleotide sequence ID" value="NZ_JAVREJ010000004.1"/>
</dbReference>
<feature type="region of interest" description="Disordered" evidence="1">
    <location>
        <begin position="115"/>
        <end position="135"/>
    </location>
</feature>
<evidence type="ECO:0000313" key="2">
    <source>
        <dbReference type="EMBL" id="MDT0349631.1"/>
    </source>
</evidence>
<evidence type="ECO:0000313" key="3">
    <source>
        <dbReference type="Proteomes" id="UP001183202"/>
    </source>
</evidence>
<evidence type="ECO:0000256" key="1">
    <source>
        <dbReference type="SAM" id="MobiDB-lite"/>
    </source>
</evidence>